<gene>
    <name evidence="2" type="ORF">SAMN04488126_101358</name>
</gene>
<evidence type="ECO:0000259" key="1">
    <source>
        <dbReference type="PROSITE" id="PS51192"/>
    </source>
</evidence>
<dbReference type="Proteomes" id="UP000198823">
    <property type="component" value="Unassembled WGS sequence"/>
</dbReference>
<dbReference type="GO" id="GO:0005524">
    <property type="term" value="F:ATP binding"/>
    <property type="evidence" value="ECO:0007669"/>
    <property type="project" value="InterPro"/>
</dbReference>
<dbReference type="InterPro" id="IPR050742">
    <property type="entry name" value="Helicase_Restrict-Modif_Enz"/>
</dbReference>
<dbReference type="STRING" id="426756.SAMN04488126_101358"/>
<protein>
    <submittedName>
        <fullName evidence="2">Type III restriction enzyme, res subunit</fullName>
    </submittedName>
</protein>
<dbReference type="PROSITE" id="PS51192">
    <property type="entry name" value="HELICASE_ATP_BIND_1"/>
    <property type="match status" value="1"/>
</dbReference>
<name>A0A1G6YAL7_9BACL</name>
<dbReference type="Pfam" id="PF04851">
    <property type="entry name" value="ResIII"/>
    <property type="match status" value="1"/>
</dbReference>
<dbReference type="EMBL" id="FNAR01000001">
    <property type="protein sequence ID" value="SDD87023.1"/>
    <property type="molecule type" value="Genomic_DNA"/>
</dbReference>
<dbReference type="InterPro" id="IPR027417">
    <property type="entry name" value="P-loop_NTPase"/>
</dbReference>
<dbReference type="GO" id="GO:0016787">
    <property type="term" value="F:hydrolase activity"/>
    <property type="evidence" value="ECO:0007669"/>
    <property type="project" value="InterPro"/>
</dbReference>
<dbReference type="GO" id="GO:0003677">
    <property type="term" value="F:DNA binding"/>
    <property type="evidence" value="ECO:0007669"/>
    <property type="project" value="InterPro"/>
</dbReference>
<dbReference type="PANTHER" id="PTHR47396:SF1">
    <property type="entry name" value="ATP-DEPENDENT HELICASE IRC3-RELATED"/>
    <property type="match status" value="1"/>
</dbReference>
<dbReference type="SMART" id="SM00487">
    <property type="entry name" value="DEXDc"/>
    <property type="match status" value="1"/>
</dbReference>
<dbReference type="SUPFAM" id="SSF52540">
    <property type="entry name" value="P-loop containing nucleoside triphosphate hydrolases"/>
    <property type="match status" value="2"/>
</dbReference>
<sequence>MGLTGGGKQMERFPEMMKFCHPWRSYQKEVLSELDRHLENGHLHLVAPPGSGKTVLGLEVMRRIGRRTLIVAPTIALREQWADRLTELFLEGVRPDWLSSDLSSPGFVTVTTYQSLHALFKSGGEGRLLAEGFGAIVLDEAHHLRTSWWKTMMDIKEGLENPAVVALTATPPYDESPAGWQRYVSLCGPIDLEIPVASLVKAGDLCPHQDYIRFTVPSAEELSEILAFRERTDEFLDELREDGEFVRYLEQHRWIAETEAHVEEILGLSAVFSAMLMVLKESGSEAYREALPLIGMPEETMPALDRNWMEELLTGMLFRLGDDEEETVKQLRKMLSRIGAIHRRSVYLTSTPAISRALVQSQSKLKAVAETVRLEKEILGDRLRMVILTDYIRADDMPTAPGDEQPLTRIGAVPVFEMLRRTLGDRVKPAILTGSIAVVPATAASRLEGAVPLPHDPSFVRIPVNDANRQGMVAAVTALLEKGEIDVLTGTAALLGEGWDAPCVNSLIMASYVGSYMLSNQMRGRAIRRNPGDPDKTASIWHLVTVDRDAEDGGDDWRSLVRRFRSLAGPGTGRDVIETGIGRLAVGEPPFSMEEIDRLNTEMERRARSRETLRERWMLAVDSGSWMVEEAVLPRRSVPRPFYLDNTLKGLLYVAGFTAAGAAWDAGGWIRQLTDTPFGESTLWGGLAGLAVAAPSFWRAGRLYVRHPSVESSLKEIAEALYAAMLRGGMLAGPAEEGAIRVTDDGQGYYTCWLSAGTTHEKTRFMNALAELLGPIGNPRYLIVRRSRGFGKRLDIHAVPEELGRKKETAEIFLEEWKKRVGRAELIYTRTPEGRRQLLEARMRALSAAFIPEPERISGWR</sequence>
<organism evidence="2 3">
    <name type="scientific">Bhargavaea beijingensis</name>
    <dbReference type="NCBI Taxonomy" id="426756"/>
    <lineage>
        <taxon>Bacteria</taxon>
        <taxon>Bacillati</taxon>
        <taxon>Bacillota</taxon>
        <taxon>Bacilli</taxon>
        <taxon>Bacillales</taxon>
        <taxon>Caryophanaceae</taxon>
        <taxon>Bhargavaea</taxon>
    </lineage>
</organism>
<dbReference type="InterPro" id="IPR014001">
    <property type="entry name" value="Helicase_ATP-bd"/>
</dbReference>
<dbReference type="GO" id="GO:0005829">
    <property type="term" value="C:cytosol"/>
    <property type="evidence" value="ECO:0007669"/>
    <property type="project" value="TreeGrafter"/>
</dbReference>
<evidence type="ECO:0000313" key="3">
    <source>
        <dbReference type="Proteomes" id="UP000198823"/>
    </source>
</evidence>
<feature type="domain" description="Helicase ATP-binding" evidence="1">
    <location>
        <begin position="34"/>
        <end position="189"/>
    </location>
</feature>
<accession>A0A1G6YAL7</accession>
<dbReference type="PANTHER" id="PTHR47396">
    <property type="entry name" value="TYPE I RESTRICTION ENZYME ECOKI R PROTEIN"/>
    <property type="match status" value="1"/>
</dbReference>
<reference evidence="2 3" key="1">
    <citation type="submission" date="2016-10" db="EMBL/GenBank/DDBJ databases">
        <authorList>
            <person name="de Groot N.N."/>
        </authorList>
    </citation>
    <scope>NUCLEOTIDE SEQUENCE [LARGE SCALE GENOMIC DNA]</scope>
    <source>
        <strain evidence="2 3">CGMCC 1.6762</strain>
    </source>
</reference>
<dbReference type="CDD" id="cd17926">
    <property type="entry name" value="DEXHc_RE"/>
    <property type="match status" value="1"/>
</dbReference>
<dbReference type="AlphaFoldDB" id="A0A1G6YAL7"/>
<dbReference type="InterPro" id="IPR006935">
    <property type="entry name" value="Helicase/UvrB_N"/>
</dbReference>
<evidence type="ECO:0000313" key="2">
    <source>
        <dbReference type="EMBL" id="SDD87023.1"/>
    </source>
</evidence>
<proteinExistence type="predicted"/>
<dbReference type="Gene3D" id="3.40.50.300">
    <property type="entry name" value="P-loop containing nucleotide triphosphate hydrolases"/>
    <property type="match status" value="2"/>
</dbReference>